<organism evidence="1 2">
    <name type="scientific">Yersinia proxima</name>
    <dbReference type="NCBI Taxonomy" id="2890316"/>
    <lineage>
        <taxon>Bacteria</taxon>
        <taxon>Pseudomonadati</taxon>
        <taxon>Pseudomonadota</taxon>
        <taxon>Gammaproteobacteria</taxon>
        <taxon>Enterobacterales</taxon>
        <taxon>Yersiniaceae</taxon>
        <taxon>Yersinia</taxon>
    </lineage>
</organism>
<evidence type="ECO:0000313" key="1">
    <source>
        <dbReference type="EMBL" id="MFM1345278.1"/>
    </source>
</evidence>
<keyword evidence="2" id="KW-1185">Reference proteome</keyword>
<dbReference type="EMBL" id="JBBEST010000001">
    <property type="protein sequence ID" value="MFM1345278.1"/>
    <property type="molecule type" value="Genomic_DNA"/>
</dbReference>
<proteinExistence type="predicted"/>
<sequence length="57" mass="6462">MDIFDKTSAEKKSIGFSYQDYVALKHALELKPGESIGIEVFDDVHLESISGKKRSFR</sequence>
<comment type="caution">
    <text evidence="1">The sequence shown here is derived from an EMBL/GenBank/DDBJ whole genome shotgun (WGS) entry which is preliminary data.</text>
</comment>
<evidence type="ECO:0000313" key="2">
    <source>
        <dbReference type="Proteomes" id="UP001629523"/>
    </source>
</evidence>
<accession>A0ABW9ETG9</accession>
<dbReference type="RefSeq" id="WP_408573302.1">
    <property type="nucleotide sequence ID" value="NZ_JBBEST010000001.1"/>
</dbReference>
<name>A0ABW9ETG9_9GAMM</name>
<dbReference type="Proteomes" id="UP001629523">
    <property type="component" value="Unassembled WGS sequence"/>
</dbReference>
<protein>
    <submittedName>
        <fullName evidence="1">Uncharacterized protein</fullName>
    </submittedName>
</protein>
<gene>
    <name evidence="1" type="ORF">WFP14_01755</name>
</gene>
<reference evidence="1 2" key="1">
    <citation type="journal article" date="2024" name="Infect. Genet. Evol.">
        <title>Characteristics and comparative genome analysis of Yersinia enterocolitica and related species associated with human infections in Switzerland 2019-2023.</title>
        <authorList>
            <person name="Stevens M.J.A."/>
            <person name="Horlbog J.A."/>
            <person name="Diethelm A."/>
            <person name="Stephan R."/>
            <person name="Nuesch-Inderbinen M."/>
        </authorList>
    </citation>
    <scope>NUCLEOTIDE SEQUENCE [LARGE SCALE GENOMIC DNA]</scope>
    <source>
        <strain evidence="1 2">N20-0302</strain>
    </source>
</reference>